<gene>
    <name evidence="1" type="ORF">T310_8042</name>
</gene>
<name>A0A0F4YI89_RASE3</name>
<dbReference type="Proteomes" id="UP000053958">
    <property type="component" value="Unassembled WGS sequence"/>
</dbReference>
<protein>
    <submittedName>
        <fullName evidence="1">UMTA methyltransferase family protein</fullName>
    </submittedName>
</protein>
<dbReference type="AlphaFoldDB" id="A0A0F4YI89"/>
<dbReference type="SUPFAM" id="SSF53335">
    <property type="entry name" value="S-adenosyl-L-methionine-dependent methyltransferases"/>
    <property type="match status" value="1"/>
</dbReference>
<dbReference type="InterPro" id="IPR029063">
    <property type="entry name" value="SAM-dependent_MTases_sf"/>
</dbReference>
<evidence type="ECO:0000313" key="1">
    <source>
        <dbReference type="EMBL" id="KKA18017.1"/>
    </source>
</evidence>
<organism evidence="1 2">
    <name type="scientific">Rasamsonia emersonii (strain ATCC 16479 / CBS 393.64 / IMI 116815)</name>
    <dbReference type="NCBI Taxonomy" id="1408163"/>
    <lineage>
        <taxon>Eukaryota</taxon>
        <taxon>Fungi</taxon>
        <taxon>Dikarya</taxon>
        <taxon>Ascomycota</taxon>
        <taxon>Pezizomycotina</taxon>
        <taxon>Eurotiomycetes</taxon>
        <taxon>Eurotiomycetidae</taxon>
        <taxon>Eurotiales</taxon>
        <taxon>Trichocomaceae</taxon>
        <taxon>Rasamsonia</taxon>
    </lineage>
</organism>
<proteinExistence type="predicted"/>
<reference evidence="1 2" key="1">
    <citation type="submission" date="2015-04" db="EMBL/GenBank/DDBJ databases">
        <authorList>
            <person name="Heijne W.H."/>
            <person name="Fedorova N.D."/>
            <person name="Nierman W.C."/>
            <person name="Vollebregt A.W."/>
            <person name="Zhao Z."/>
            <person name="Wu L."/>
            <person name="Kumar M."/>
            <person name="Stam H."/>
            <person name="van den Berg M.A."/>
            <person name="Pel H.J."/>
        </authorList>
    </citation>
    <scope>NUCLEOTIDE SEQUENCE [LARGE SCALE GENOMIC DNA]</scope>
    <source>
        <strain evidence="1 2">CBS 393.64</strain>
    </source>
</reference>
<dbReference type="Gene3D" id="3.40.50.150">
    <property type="entry name" value="Vaccinia Virus protein VP39"/>
    <property type="match status" value="1"/>
</dbReference>
<dbReference type="EMBL" id="LASV01000513">
    <property type="protein sequence ID" value="KKA18017.1"/>
    <property type="molecule type" value="Genomic_DNA"/>
</dbReference>
<keyword evidence="1" id="KW-0808">Transferase</keyword>
<keyword evidence="1" id="KW-0489">Methyltransferase</keyword>
<evidence type="ECO:0000313" key="2">
    <source>
        <dbReference type="Proteomes" id="UP000053958"/>
    </source>
</evidence>
<comment type="caution">
    <text evidence="1">The sequence shown here is derived from an EMBL/GenBank/DDBJ whole genome shotgun (WGS) entry which is preliminary data.</text>
</comment>
<dbReference type="GO" id="GO:0032259">
    <property type="term" value="P:methylation"/>
    <property type="evidence" value="ECO:0007669"/>
    <property type="project" value="UniProtKB-KW"/>
</dbReference>
<keyword evidence="2" id="KW-1185">Reference proteome</keyword>
<dbReference type="Pfam" id="PF13489">
    <property type="entry name" value="Methyltransf_23"/>
    <property type="match status" value="1"/>
</dbReference>
<sequence>MAEVITATVTVKAYLLPNDEDESDRLDMVHEMVLTIMDRRLFFAPISEAPQRVLDLGTGTGIWAIDFEVGCHDENILQPAKLFIQVMGIDLSPNQPTINVAPGGWVEIQDWEANLTSQDNSTKNTSLEQYYDVVLGAFEKVGYVSSPGPHLEQWFCDVGFEDIHVEKYPVPLGVWPKDKKLAESGFESAAMAVLTRYEGWSKDEVTILVAKARTDAKNRDIHSLFHFLTVLAMWPTVENQKGLRDSLRYDTS</sequence>
<dbReference type="OrthoDB" id="4223307at2759"/>
<dbReference type="STRING" id="1408163.A0A0F4YI89"/>
<accession>A0A0F4YI89</accession>
<dbReference type="GO" id="GO:0008168">
    <property type="term" value="F:methyltransferase activity"/>
    <property type="evidence" value="ECO:0007669"/>
    <property type="project" value="UniProtKB-KW"/>
</dbReference>
<dbReference type="GeneID" id="25320307"/>
<dbReference type="RefSeq" id="XP_013324629.1">
    <property type="nucleotide sequence ID" value="XM_013469175.1"/>
</dbReference>